<dbReference type="FunFam" id="2.10.110.10:FF:000020">
    <property type="entry name" value="PDZ and LIM domain protein 5"/>
    <property type="match status" value="1"/>
</dbReference>
<feature type="compositionally biased region" description="Polar residues" evidence="8">
    <location>
        <begin position="381"/>
        <end position="413"/>
    </location>
</feature>
<dbReference type="PROSITE" id="PS50106">
    <property type="entry name" value="PDZ"/>
    <property type="match status" value="1"/>
</dbReference>
<dbReference type="GO" id="GO:0003779">
    <property type="term" value="F:actin binding"/>
    <property type="evidence" value="ECO:0007669"/>
    <property type="project" value="TreeGrafter"/>
</dbReference>
<feature type="domain" description="PDZ" evidence="10">
    <location>
        <begin position="11"/>
        <end position="86"/>
    </location>
</feature>
<dbReference type="InterPro" id="IPR031847">
    <property type="entry name" value="PDLI1-4/Zasp-like_mid"/>
</dbReference>
<dbReference type="Gene3D" id="2.10.110.10">
    <property type="entry name" value="Cysteine Rich Protein"/>
    <property type="match status" value="3"/>
</dbReference>
<dbReference type="SUPFAM" id="SSF57716">
    <property type="entry name" value="Glucocorticoid receptor-like (DNA-binding domain)"/>
    <property type="match status" value="3"/>
</dbReference>
<dbReference type="Gene3D" id="2.30.42.10">
    <property type="match status" value="1"/>
</dbReference>
<keyword evidence="5 7" id="KW-0862">Zinc</keyword>
<dbReference type="GO" id="GO:0005912">
    <property type="term" value="C:adherens junction"/>
    <property type="evidence" value="ECO:0007669"/>
    <property type="project" value="TreeGrafter"/>
</dbReference>
<accession>A0A8T3E9T8</accession>
<dbReference type="InterPro" id="IPR001478">
    <property type="entry name" value="PDZ"/>
</dbReference>
<gene>
    <name evidence="11" type="ORF">AGOR_G00012780</name>
</gene>
<dbReference type="GO" id="GO:0001725">
    <property type="term" value="C:stress fiber"/>
    <property type="evidence" value="ECO:0007669"/>
    <property type="project" value="TreeGrafter"/>
</dbReference>
<evidence type="ECO:0000259" key="9">
    <source>
        <dbReference type="PROSITE" id="PS50023"/>
    </source>
</evidence>
<evidence type="ECO:0000313" key="12">
    <source>
        <dbReference type="Proteomes" id="UP000829720"/>
    </source>
</evidence>
<dbReference type="GO" id="GO:0046872">
    <property type="term" value="F:metal ion binding"/>
    <property type="evidence" value="ECO:0007669"/>
    <property type="project" value="UniProtKB-KW"/>
</dbReference>
<dbReference type="Pfam" id="PF00595">
    <property type="entry name" value="PDZ"/>
    <property type="match status" value="1"/>
</dbReference>
<feature type="region of interest" description="Disordered" evidence="8">
    <location>
        <begin position="349"/>
        <end position="430"/>
    </location>
</feature>
<dbReference type="CDD" id="cd09362">
    <property type="entry name" value="LIM2_Enigma_like"/>
    <property type="match status" value="1"/>
</dbReference>
<evidence type="ECO:0000313" key="11">
    <source>
        <dbReference type="EMBL" id="KAI1905126.1"/>
    </source>
</evidence>
<dbReference type="GO" id="GO:0051371">
    <property type="term" value="F:muscle alpha-actinin binding"/>
    <property type="evidence" value="ECO:0007669"/>
    <property type="project" value="TreeGrafter"/>
</dbReference>
<feature type="region of interest" description="Disordered" evidence="8">
    <location>
        <begin position="114"/>
        <end position="134"/>
    </location>
</feature>
<reference evidence="11" key="1">
    <citation type="submission" date="2021-01" db="EMBL/GenBank/DDBJ databases">
        <authorList>
            <person name="Zahm M."/>
            <person name="Roques C."/>
            <person name="Cabau C."/>
            <person name="Klopp C."/>
            <person name="Donnadieu C."/>
            <person name="Jouanno E."/>
            <person name="Lampietro C."/>
            <person name="Louis A."/>
            <person name="Herpin A."/>
            <person name="Echchiki A."/>
            <person name="Berthelot C."/>
            <person name="Parey E."/>
            <person name="Roest-Crollius H."/>
            <person name="Braasch I."/>
            <person name="Postlethwait J."/>
            <person name="Bobe J."/>
            <person name="Montfort J."/>
            <person name="Bouchez O."/>
            <person name="Begum T."/>
            <person name="Mejri S."/>
            <person name="Adams A."/>
            <person name="Chen W.-J."/>
            <person name="Guiguen Y."/>
        </authorList>
    </citation>
    <scope>NUCLEOTIDE SEQUENCE</scope>
    <source>
        <tissue evidence="11">Blood</tissue>
    </source>
</reference>
<feature type="domain" description="LIM zinc-binding" evidence="9">
    <location>
        <begin position="567"/>
        <end position="626"/>
    </location>
</feature>
<dbReference type="GO" id="GO:0007507">
    <property type="term" value="P:heart development"/>
    <property type="evidence" value="ECO:0007669"/>
    <property type="project" value="TreeGrafter"/>
</dbReference>
<evidence type="ECO:0000256" key="2">
    <source>
        <dbReference type="ARBA" id="ARBA00022490"/>
    </source>
</evidence>
<name>A0A8T3E9T8_9TELE</name>
<feature type="compositionally biased region" description="Polar residues" evidence="8">
    <location>
        <begin position="188"/>
        <end position="204"/>
    </location>
</feature>
<feature type="domain" description="LIM zinc-binding" evidence="9">
    <location>
        <begin position="507"/>
        <end position="566"/>
    </location>
</feature>
<dbReference type="FunFam" id="2.30.42.10:FF:000019">
    <property type="entry name" value="LIM domain binding 3 isoform 1"/>
    <property type="match status" value="1"/>
</dbReference>
<feature type="region of interest" description="Disordered" evidence="8">
    <location>
        <begin position="162"/>
        <end position="234"/>
    </location>
</feature>
<dbReference type="Pfam" id="PF15936">
    <property type="entry name" value="DUF4749"/>
    <property type="match status" value="1"/>
</dbReference>
<evidence type="ECO:0000256" key="8">
    <source>
        <dbReference type="SAM" id="MobiDB-lite"/>
    </source>
</evidence>
<dbReference type="CDD" id="cd09361">
    <property type="entry name" value="LIM1_Enigma_like"/>
    <property type="match status" value="1"/>
</dbReference>
<sequence>MSSNYSVTLVGPAPWGFRLQGGKDFSMPLTISRLTDGGKAAQAHISVGDVVLSIDGIPTNGMNHLEAQNKIKACTGNLRLTLQKHSSIPKDATVPKEVPLEIIKPVPIITAQLPPPTTFTSPAPSTAFNKTARPFGGDGSVGVVTSSMSALKVASIPSASSAFTPASSAHTLPSTQPQPPFPVGGASSRLQASSTTSTAKQGTGRSPFPPSSSPARVTGSSSAPVPPQSSVYNTPINLYSNEKACEVAMGQRRGLLESLGRPEHHNGSPRKPITEVDTEVHHVPSHGDASKKRLIEDTEDWHPRSGTTQSRSFRILAQITGTENHQGEQSDTGKSEVLEEVQPSAHIISPMKTMTKASTSAPRNGNPAPFKPPFSQDKPATWQSGNSAGSGLPKSSAQRGQVTPSLGRVNNSGPKLPPSGHSAQHPHPMGQDSLVQRAEHMPAGTRTPMCGFCNNVIRGPFLVALGKSWHPEEFTCAHCHISLADVGFVQERGSVYCEHCYEEFFAPICGQCQHKILGEVINALKQTWHVNCFLCVSCKQPIRNNTFHLEDGQPYCETDYYNLFGVSCHGCDFPIEAGDKFLEALGFNWHDTCFVCSVCNTSLEGQAFFSKKDKPLCKKHAHAVKV</sequence>
<evidence type="ECO:0000259" key="10">
    <source>
        <dbReference type="PROSITE" id="PS50106"/>
    </source>
</evidence>
<dbReference type="GO" id="GO:0030036">
    <property type="term" value="P:actin cytoskeleton organization"/>
    <property type="evidence" value="ECO:0007669"/>
    <property type="project" value="TreeGrafter"/>
</dbReference>
<dbReference type="EMBL" id="JAERUA010000001">
    <property type="protein sequence ID" value="KAI1905126.1"/>
    <property type="molecule type" value="Genomic_DNA"/>
</dbReference>
<evidence type="ECO:0008006" key="13">
    <source>
        <dbReference type="Google" id="ProtNLM"/>
    </source>
</evidence>
<dbReference type="InterPro" id="IPR036034">
    <property type="entry name" value="PDZ_sf"/>
</dbReference>
<dbReference type="SMART" id="SM00228">
    <property type="entry name" value="PDZ"/>
    <property type="match status" value="1"/>
</dbReference>
<dbReference type="SMART" id="SM00132">
    <property type="entry name" value="LIM"/>
    <property type="match status" value="3"/>
</dbReference>
<evidence type="ECO:0000256" key="7">
    <source>
        <dbReference type="PROSITE-ProRule" id="PRU00125"/>
    </source>
</evidence>
<evidence type="ECO:0000256" key="4">
    <source>
        <dbReference type="ARBA" id="ARBA00022737"/>
    </source>
</evidence>
<protein>
    <recommendedName>
        <fullName evidence="13">PDZ and LIM domain protein 5</fullName>
    </recommendedName>
</protein>
<dbReference type="InterPro" id="IPR050604">
    <property type="entry name" value="PDZ-LIM_domain"/>
</dbReference>
<dbReference type="OrthoDB" id="5911912at2759"/>
<dbReference type="InterPro" id="IPR001781">
    <property type="entry name" value="Znf_LIM"/>
</dbReference>
<dbReference type="CDD" id="cd06753">
    <property type="entry name" value="PDZ_PDLIM-like"/>
    <property type="match status" value="1"/>
</dbReference>
<keyword evidence="2" id="KW-0963">Cytoplasm</keyword>
<feature type="compositionally biased region" description="Low complexity" evidence="8">
    <location>
        <begin position="220"/>
        <end position="231"/>
    </location>
</feature>
<dbReference type="Pfam" id="PF00412">
    <property type="entry name" value="LIM"/>
    <property type="match status" value="3"/>
</dbReference>
<evidence type="ECO:0000256" key="3">
    <source>
        <dbReference type="ARBA" id="ARBA00022723"/>
    </source>
</evidence>
<feature type="domain" description="LIM zinc-binding" evidence="9">
    <location>
        <begin position="448"/>
        <end position="506"/>
    </location>
</feature>
<comment type="caution">
    <text evidence="11">The sequence shown here is derived from an EMBL/GenBank/DDBJ whole genome shotgun (WGS) entry which is preliminary data.</text>
</comment>
<organism evidence="11 12">
    <name type="scientific">Albula goreensis</name>
    <dbReference type="NCBI Taxonomy" id="1534307"/>
    <lineage>
        <taxon>Eukaryota</taxon>
        <taxon>Metazoa</taxon>
        <taxon>Chordata</taxon>
        <taxon>Craniata</taxon>
        <taxon>Vertebrata</taxon>
        <taxon>Euteleostomi</taxon>
        <taxon>Actinopterygii</taxon>
        <taxon>Neopterygii</taxon>
        <taxon>Teleostei</taxon>
        <taxon>Albuliformes</taxon>
        <taxon>Albulidae</taxon>
        <taxon>Albula</taxon>
    </lineage>
</organism>
<keyword evidence="4" id="KW-0677">Repeat</keyword>
<dbReference type="PROSITE" id="PS00478">
    <property type="entry name" value="LIM_DOMAIN_1"/>
    <property type="match status" value="1"/>
</dbReference>
<evidence type="ECO:0000256" key="1">
    <source>
        <dbReference type="ARBA" id="ARBA00004496"/>
    </source>
</evidence>
<dbReference type="PROSITE" id="PS50023">
    <property type="entry name" value="LIM_DOMAIN_2"/>
    <property type="match status" value="3"/>
</dbReference>
<dbReference type="PANTHER" id="PTHR24214:SF32">
    <property type="entry name" value="PDZ AND LIM DOMAIN PROTEIN 5"/>
    <property type="match status" value="1"/>
</dbReference>
<keyword evidence="6 7" id="KW-0440">LIM domain</keyword>
<dbReference type="FunFam" id="2.10.110.10:FF:000010">
    <property type="entry name" value="PDZ and LIM domain protein 5"/>
    <property type="match status" value="1"/>
</dbReference>
<evidence type="ECO:0000256" key="6">
    <source>
        <dbReference type="ARBA" id="ARBA00023038"/>
    </source>
</evidence>
<dbReference type="SUPFAM" id="SSF50156">
    <property type="entry name" value="PDZ domain-like"/>
    <property type="match status" value="1"/>
</dbReference>
<feature type="compositionally biased region" description="Low complexity" evidence="8">
    <location>
        <begin position="118"/>
        <end position="128"/>
    </location>
</feature>
<dbReference type="Proteomes" id="UP000829720">
    <property type="component" value="Unassembled WGS sequence"/>
</dbReference>
<evidence type="ECO:0000256" key="5">
    <source>
        <dbReference type="ARBA" id="ARBA00022833"/>
    </source>
</evidence>
<proteinExistence type="predicted"/>
<dbReference type="FunFam" id="2.10.110.10:FF:000014">
    <property type="entry name" value="PDZ and LIM domain protein 5"/>
    <property type="match status" value="1"/>
</dbReference>
<dbReference type="AlphaFoldDB" id="A0A8T3E9T8"/>
<comment type="subcellular location">
    <subcellularLocation>
        <location evidence="1">Cytoplasm</location>
    </subcellularLocation>
</comment>
<dbReference type="GO" id="GO:0031941">
    <property type="term" value="C:filamentous actin"/>
    <property type="evidence" value="ECO:0007669"/>
    <property type="project" value="TreeGrafter"/>
</dbReference>
<dbReference type="PANTHER" id="PTHR24214">
    <property type="entry name" value="PDZ AND LIM DOMAIN PROTEIN ZASP"/>
    <property type="match status" value="1"/>
</dbReference>
<dbReference type="GO" id="GO:0030018">
    <property type="term" value="C:Z disc"/>
    <property type="evidence" value="ECO:0007669"/>
    <property type="project" value="TreeGrafter"/>
</dbReference>
<dbReference type="GO" id="GO:0061061">
    <property type="term" value="P:muscle structure development"/>
    <property type="evidence" value="ECO:0007669"/>
    <property type="project" value="TreeGrafter"/>
</dbReference>
<keyword evidence="3 7" id="KW-0479">Metal-binding</keyword>
<keyword evidence="12" id="KW-1185">Reference proteome</keyword>